<organism evidence="1 2">
    <name type="scientific">Hexamita inflata</name>
    <dbReference type="NCBI Taxonomy" id="28002"/>
    <lineage>
        <taxon>Eukaryota</taxon>
        <taxon>Metamonada</taxon>
        <taxon>Diplomonadida</taxon>
        <taxon>Hexamitidae</taxon>
        <taxon>Hexamitinae</taxon>
        <taxon>Hexamita</taxon>
    </lineage>
</organism>
<protein>
    <submittedName>
        <fullName evidence="1">Hypothetical_protein</fullName>
    </submittedName>
</protein>
<evidence type="ECO:0000313" key="1">
    <source>
        <dbReference type="EMBL" id="CAL6018111.1"/>
    </source>
</evidence>
<dbReference type="EMBL" id="CAXDID020000080">
    <property type="protein sequence ID" value="CAL6018111.1"/>
    <property type="molecule type" value="Genomic_DNA"/>
</dbReference>
<name>A0ABP1IKI5_9EUKA</name>
<keyword evidence="2" id="KW-1185">Reference proteome</keyword>
<gene>
    <name evidence="1" type="ORF">HINF_LOCUS26307</name>
</gene>
<sequence>MLCANQYFDALSTTIFQTFGIIGYINGILLINSISTELYILQGTYSNVGIFGIISGLQINALNINIQIQTFINQTGLNLGAFSGQLLALQQTISNITISNSRIAASASVGLVAAFISSKTTVVNNVYISSSQLFCQSIAESSLSGSVIADIYGQAQIYTCIIQNVSLYSYAENLWAISGGVIGDSHIYPIIMQQIIVRQSLIQAEGSLTQTVASSGLLAFLYSASVQIQNATVKNINVSGFSNATLVACSGIISQISNTTVSISNTILNSLNIIVKGIYEQTGIILGSSGASSFIVNNVSTEGINMINQLVIQNCVIVVNQSQSGC</sequence>
<dbReference type="Proteomes" id="UP001642409">
    <property type="component" value="Unassembled WGS sequence"/>
</dbReference>
<reference evidence="1 2" key="1">
    <citation type="submission" date="2024-07" db="EMBL/GenBank/DDBJ databases">
        <authorList>
            <person name="Akdeniz Z."/>
        </authorList>
    </citation>
    <scope>NUCLEOTIDE SEQUENCE [LARGE SCALE GENOMIC DNA]</scope>
</reference>
<accession>A0ABP1IKI5</accession>
<evidence type="ECO:0000313" key="2">
    <source>
        <dbReference type="Proteomes" id="UP001642409"/>
    </source>
</evidence>
<proteinExistence type="predicted"/>
<comment type="caution">
    <text evidence="1">The sequence shown here is derived from an EMBL/GenBank/DDBJ whole genome shotgun (WGS) entry which is preliminary data.</text>
</comment>